<keyword evidence="2 4" id="KW-0689">Ribosomal protein</keyword>
<evidence type="ECO:0000259" key="6">
    <source>
        <dbReference type="Pfam" id="PF00828"/>
    </source>
</evidence>
<evidence type="ECO:0000256" key="2">
    <source>
        <dbReference type="ARBA" id="ARBA00022980"/>
    </source>
</evidence>
<protein>
    <recommendedName>
        <fullName evidence="6">Large ribosomal subunit protein uL15/eL18 domain-containing protein</fullName>
    </recommendedName>
</protein>
<dbReference type="EMBL" id="CP126213">
    <property type="protein sequence ID" value="WIA15157.1"/>
    <property type="molecule type" value="Genomic_DNA"/>
</dbReference>
<dbReference type="InterPro" id="IPR030878">
    <property type="entry name" value="Ribosomal_uL15"/>
</dbReference>
<dbReference type="InterPro" id="IPR021131">
    <property type="entry name" value="Ribosomal_uL15/eL18"/>
</dbReference>
<dbReference type="PANTHER" id="PTHR12934:SF11">
    <property type="entry name" value="LARGE RIBOSOMAL SUBUNIT PROTEIN UL15M"/>
    <property type="match status" value="1"/>
</dbReference>
<comment type="similarity">
    <text evidence="1 4">Belongs to the universal ribosomal protein uL15 family.</text>
</comment>
<evidence type="ECO:0000256" key="5">
    <source>
        <dbReference type="SAM" id="MobiDB-lite"/>
    </source>
</evidence>
<dbReference type="InterPro" id="IPR036227">
    <property type="entry name" value="Ribosomal_uL15/eL18_sf"/>
</dbReference>
<proteinExistence type="inferred from homology"/>
<sequence length="245" mass="25712">MQAPLAQRSFLGSALGKAGAARAVQPLRAVRLDVAAAETERLRLHNLSPQKGSRRDEKRKGRGYGGHQGGTCGFGNRGQKARSGPSVRPGFEGGQTPLYRRLPKLRGIAGGMAAGLPKYVVVNLSDLDKSFEAGETVNLEAVKAKGLLNISGRDSQLPLKVLGAGELSKALTIEAAQFSSSASEKITAAGATASMVAQRKKWTRKAHEKAVREMTAKGLDYKKEIAKQKAARAAAKAKAAAAAAN</sequence>
<name>A0ABY8U133_TETOB</name>
<feature type="domain" description="Large ribosomal subunit protein uL15/eL18" evidence="6">
    <location>
        <begin position="121"/>
        <end position="193"/>
    </location>
</feature>
<accession>A0ABY8U133</accession>
<dbReference type="Proteomes" id="UP001244341">
    <property type="component" value="Chromosome 6b"/>
</dbReference>
<dbReference type="PROSITE" id="PS00475">
    <property type="entry name" value="RIBOSOMAL_L15"/>
    <property type="match status" value="1"/>
</dbReference>
<feature type="compositionally biased region" description="Gly residues" evidence="5">
    <location>
        <begin position="63"/>
        <end position="76"/>
    </location>
</feature>
<organism evidence="7 8">
    <name type="scientific">Tetradesmus obliquus</name>
    <name type="common">Green alga</name>
    <name type="synonym">Acutodesmus obliquus</name>
    <dbReference type="NCBI Taxonomy" id="3088"/>
    <lineage>
        <taxon>Eukaryota</taxon>
        <taxon>Viridiplantae</taxon>
        <taxon>Chlorophyta</taxon>
        <taxon>core chlorophytes</taxon>
        <taxon>Chlorophyceae</taxon>
        <taxon>CS clade</taxon>
        <taxon>Sphaeropleales</taxon>
        <taxon>Scenedesmaceae</taxon>
        <taxon>Tetradesmus</taxon>
    </lineage>
</organism>
<gene>
    <name evidence="7" type="ORF">OEZ85_001843</name>
</gene>
<evidence type="ECO:0000313" key="8">
    <source>
        <dbReference type="Proteomes" id="UP001244341"/>
    </source>
</evidence>
<feature type="region of interest" description="Disordered" evidence="5">
    <location>
        <begin position="43"/>
        <end position="95"/>
    </location>
</feature>
<evidence type="ECO:0000256" key="4">
    <source>
        <dbReference type="RuleBase" id="RU003888"/>
    </source>
</evidence>
<dbReference type="InterPro" id="IPR001196">
    <property type="entry name" value="Ribosomal_uL15_CS"/>
</dbReference>
<dbReference type="SUPFAM" id="SSF52080">
    <property type="entry name" value="Ribosomal proteins L15p and L18e"/>
    <property type="match status" value="1"/>
</dbReference>
<evidence type="ECO:0000313" key="7">
    <source>
        <dbReference type="EMBL" id="WIA15157.1"/>
    </source>
</evidence>
<evidence type="ECO:0000256" key="3">
    <source>
        <dbReference type="ARBA" id="ARBA00023274"/>
    </source>
</evidence>
<dbReference type="Pfam" id="PF00828">
    <property type="entry name" value="Ribosomal_L27A"/>
    <property type="match status" value="1"/>
</dbReference>
<dbReference type="HAMAP" id="MF_01341">
    <property type="entry name" value="Ribosomal_uL15"/>
    <property type="match status" value="1"/>
</dbReference>
<keyword evidence="8" id="KW-1185">Reference proteome</keyword>
<dbReference type="PANTHER" id="PTHR12934">
    <property type="entry name" value="50S RIBOSOMAL PROTEIN L15"/>
    <property type="match status" value="1"/>
</dbReference>
<keyword evidence="3 4" id="KW-0687">Ribonucleoprotein</keyword>
<reference evidence="7 8" key="1">
    <citation type="submission" date="2023-05" db="EMBL/GenBank/DDBJ databases">
        <title>A 100% complete, gapless, phased diploid assembly of the Scenedesmus obliquus UTEX 3031 genome.</title>
        <authorList>
            <person name="Biondi T.C."/>
            <person name="Hanschen E.R."/>
            <person name="Kwon T."/>
            <person name="Eng W."/>
            <person name="Kruse C.P.S."/>
            <person name="Koehler S.I."/>
            <person name="Kunde Y."/>
            <person name="Gleasner C.D."/>
            <person name="You Mak K.T."/>
            <person name="Polle J."/>
            <person name="Hovde B.T."/>
            <person name="Starkenburg S.R."/>
        </authorList>
    </citation>
    <scope>NUCLEOTIDE SEQUENCE [LARGE SCALE GENOMIC DNA]</scope>
    <source>
        <strain evidence="7 8">DOE0152z</strain>
    </source>
</reference>
<dbReference type="Gene3D" id="3.100.10.10">
    <property type="match status" value="1"/>
</dbReference>
<evidence type="ECO:0000256" key="1">
    <source>
        <dbReference type="ARBA" id="ARBA00007320"/>
    </source>
</evidence>
<dbReference type="InterPro" id="IPR005749">
    <property type="entry name" value="Ribosomal_uL15_bac-type"/>
</dbReference>
<dbReference type="NCBIfam" id="TIGR01071">
    <property type="entry name" value="rplO_bact"/>
    <property type="match status" value="1"/>
</dbReference>